<evidence type="ECO:0000313" key="4">
    <source>
        <dbReference type="Proteomes" id="UP000694523"/>
    </source>
</evidence>
<organism evidence="3 4">
    <name type="scientific">Neogobius melanostomus</name>
    <name type="common">round goby</name>
    <dbReference type="NCBI Taxonomy" id="47308"/>
    <lineage>
        <taxon>Eukaryota</taxon>
        <taxon>Metazoa</taxon>
        <taxon>Chordata</taxon>
        <taxon>Craniata</taxon>
        <taxon>Vertebrata</taxon>
        <taxon>Euteleostomi</taxon>
        <taxon>Actinopterygii</taxon>
        <taxon>Neopterygii</taxon>
        <taxon>Teleostei</taxon>
        <taxon>Neoteleostei</taxon>
        <taxon>Acanthomorphata</taxon>
        <taxon>Gobiaria</taxon>
        <taxon>Gobiiformes</taxon>
        <taxon>Gobioidei</taxon>
        <taxon>Gobiidae</taxon>
        <taxon>Benthophilinae</taxon>
        <taxon>Neogobiini</taxon>
        <taxon>Neogobius</taxon>
    </lineage>
</organism>
<dbReference type="InterPro" id="IPR011021">
    <property type="entry name" value="Arrestin-like_N"/>
</dbReference>
<dbReference type="Ensembl" id="ENSNMLT00000008715.1">
    <property type="protein sequence ID" value="ENSNMLP00000007654.1"/>
    <property type="gene ID" value="ENSNMLG00000005485.1"/>
</dbReference>
<dbReference type="GO" id="GO:0007399">
    <property type="term" value="P:nervous system development"/>
    <property type="evidence" value="ECO:0007669"/>
    <property type="project" value="UniProtKB-ARBA"/>
</dbReference>
<dbReference type="InterPro" id="IPR014752">
    <property type="entry name" value="Arrestin-like_C"/>
</dbReference>
<feature type="domain" description="Arrestin C-terminal-like" evidence="2">
    <location>
        <begin position="143"/>
        <end position="270"/>
    </location>
</feature>
<dbReference type="Pfam" id="PF02752">
    <property type="entry name" value="Arrestin_C"/>
    <property type="match status" value="1"/>
</dbReference>
<dbReference type="Pfam" id="PF00339">
    <property type="entry name" value="Arrestin_N"/>
    <property type="match status" value="1"/>
</dbReference>
<protein>
    <recommendedName>
        <fullName evidence="2">Arrestin C-terminal-like domain-containing protein</fullName>
    </recommendedName>
</protein>
<dbReference type="InterPro" id="IPR014756">
    <property type="entry name" value="Ig_E-set"/>
</dbReference>
<dbReference type="InterPro" id="IPR000477">
    <property type="entry name" value="RT_dom"/>
</dbReference>
<dbReference type="PANTHER" id="PTHR11188">
    <property type="entry name" value="ARRESTIN DOMAIN CONTAINING PROTEIN"/>
    <property type="match status" value="1"/>
</dbReference>
<dbReference type="InterPro" id="IPR050357">
    <property type="entry name" value="Arrestin_domain-protein"/>
</dbReference>
<keyword evidence="4" id="KW-1185">Reference proteome</keyword>
<reference evidence="3" key="2">
    <citation type="submission" date="2025-09" db="UniProtKB">
        <authorList>
            <consortium name="Ensembl"/>
        </authorList>
    </citation>
    <scope>IDENTIFICATION</scope>
</reference>
<dbReference type="PANTHER" id="PTHR11188:SF135">
    <property type="entry name" value="ARRESTIN DOMAIN CONTAINING 3-LIKE-RELATED"/>
    <property type="match status" value="1"/>
</dbReference>
<evidence type="ECO:0000259" key="2">
    <source>
        <dbReference type="SMART" id="SM01017"/>
    </source>
</evidence>
<evidence type="ECO:0000313" key="3">
    <source>
        <dbReference type="Ensembl" id="ENSNMLP00000007654.1"/>
    </source>
</evidence>
<sequence>MLTVKSFSVGYNPINESNVFSSGDYISGQVTLDLAKDTDVNALSVKMKGKAEANWTEGAMEDTELYFKKEKYFSVKQFLIQEGQGEDMPSSFKSKHGIIQYTLEASLSRPMRKDSKAKAEVTHDLIHNVPQHGATEKKLKLFNSGYVAMDVNIDKTGFHQGEGIRVVASFHNKSSWDMRPKYCVYRQCTLFAEGESKVVIKNLLKKVGAAVPPSADQTVTKFITIPAAAIPSISNCSIIKVEYGLRVYLDVKYATAPQINFPIIILPPAQSFDEEGPPAYLTSPVRVMFFDFSSAFNTIRPTLLRRKLEDAGVDGHLTAWTIDYLTERPQYVRLRSCEFEVVVCSTGSPQGTVLSPFLFTIYTSDFTYTTYTTAVICRSSPTTPPSWAVCLRGTNWRTSR</sequence>
<reference evidence="3" key="1">
    <citation type="submission" date="2025-08" db="UniProtKB">
        <authorList>
            <consortium name="Ensembl"/>
        </authorList>
    </citation>
    <scope>IDENTIFICATION</scope>
</reference>
<dbReference type="Proteomes" id="UP000694523">
    <property type="component" value="Unplaced"/>
</dbReference>
<dbReference type="GO" id="GO:0005737">
    <property type="term" value="C:cytoplasm"/>
    <property type="evidence" value="ECO:0007669"/>
    <property type="project" value="TreeGrafter"/>
</dbReference>
<dbReference type="GO" id="GO:0005886">
    <property type="term" value="C:plasma membrane"/>
    <property type="evidence" value="ECO:0007669"/>
    <property type="project" value="TreeGrafter"/>
</dbReference>
<evidence type="ECO:0000256" key="1">
    <source>
        <dbReference type="ARBA" id="ARBA00005298"/>
    </source>
</evidence>
<dbReference type="Pfam" id="PF00078">
    <property type="entry name" value="RVT_1"/>
    <property type="match status" value="1"/>
</dbReference>
<name>A0A8C6SN46_9GOBI</name>
<dbReference type="InterPro" id="IPR011022">
    <property type="entry name" value="Arrestin_C-like"/>
</dbReference>
<accession>A0A8C6SN46</accession>
<dbReference type="GO" id="GO:0015031">
    <property type="term" value="P:protein transport"/>
    <property type="evidence" value="ECO:0007669"/>
    <property type="project" value="TreeGrafter"/>
</dbReference>
<dbReference type="Gene3D" id="2.60.40.640">
    <property type="match status" value="2"/>
</dbReference>
<dbReference type="AlphaFoldDB" id="A0A8C6SN46"/>
<proteinExistence type="inferred from homology"/>
<dbReference type="SMART" id="SM01017">
    <property type="entry name" value="Arrestin_C"/>
    <property type="match status" value="1"/>
</dbReference>
<comment type="similarity">
    <text evidence="1">Belongs to the arrestin family.</text>
</comment>
<dbReference type="SUPFAM" id="SSF81296">
    <property type="entry name" value="E set domains"/>
    <property type="match status" value="2"/>
</dbReference>